<protein>
    <submittedName>
        <fullName evidence="1">Uncharacterized protein</fullName>
    </submittedName>
</protein>
<dbReference type="EMBL" id="CM039437">
    <property type="protein sequence ID" value="KAI4307090.1"/>
    <property type="molecule type" value="Genomic_DNA"/>
</dbReference>
<evidence type="ECO:0000313" key="2">
    <source>
        <dbReference type="Proteomes" id="UP000828941"/>
    </source>
</evidence>
<reference evidence="1 2" key="1">
    <citation type="journal article" date="2022" name="DNA Res.">
        <title>Chromosomal-level genome assembly of the orchid tree Bauhinia variegata (Leguminosae; Cercidoideae) supports the allotetraploid origin hypothesis of Bauhinia.</title>
        <authorList>
            <person name="Zhong Y."/>
            <person name="Chen Y."/>
            <person name="Zheng D."/>
            <person name="Pang J."/>
            <person name="Liu Y."/>
            <person name="Luo S."/>
            <person name="Meng S."/>
            <person name="Qian L."/>
            <person name="Wei D."/>
            <person name="Dai S."/>
            <person name="Zhou R."/>
        </authorList>
    </citation>
    <scope>NUCLEOTIDE SEQUENCE [LARGE SCALE GENOMIC DNA]</scope>
    <source>
        <strain evidence="1">BV-YZ2020</strain>
    </source>
</reference>
<accession>A0ACB9LBB0</accession>
<gene>
    <name evidence="1" type="ORF">L6164_030315</name>
</gene>
<dbReference type="Proteomes" id="UP000828941">
    <property type="component" value="Chromosome 12"/>
</dbReference>
<sequence>MEASFLCPYPSFSGYRTSKDAPQIQSVYVQKVITCFPIRNQDQKRSQKLYIVPNRTIARFCVSTSSVGSLDVGETSHGNYVSTGFSSSRHNQSMSDLERQLQEVFDEIKTMIRMGNKKDAIDLLKANYEVVQERLGAGAKGIEEAAILDVIALGYMAVGDLKRVGSLLNLMSEVVNNLEDGVPHLDSILMHMGSMYSTMGNFEKSLDVYQRTIGIIENSYGKDNAFLVTPCLGMAKALGTIGKATKAIEVYQRAITILESSRGAESKDLVVPLLSLGNLLLKEGKAIDAETLFTRVLNIYKKFYGQNDGRVGMAMNSLAHAKCAQGNIEEAIRLYKSSLQIIKDSNYMSVDDNITEKMRVDLAELLHAVGRGQEGRELLEECLLITERYKGEGHPSLVTHMINLATSYSRSKNYVEAEHLLRRSLEIMIKNTGSEDQSISFPMLQLAVTLFQLKQDEEAEQLALEALRIREKAFGENSLPVGEALDCLVSIQTRLGGDDSELLKLLKRILTIQEKEFGYDSEEVMVTLKKIVFYLDKLGRKDEKFPLQRRLSVLRRKYKQRIHH</sequence>
<proteinExistence type="predicted"/>
<name>A0ACB9LBB0_BAUVA</name>
<evidence type="ECO:0000313" key="1">
    <source>
        <dbReference type="EMBL" id="KAI4307090.1"/>
    </source>
</evidence>
<keyword evidence="2" id="KW-1185">Reference proteome</keyword>
<organism evidence="1 2">
    <name type="scientific">Bauhinia variegata</name>
    <name type="common">Purple orchid tree</name>
    <name type="synonym">Phanera variegata</name>
    <dbReference type="NCBI Taxonomy" id="167791"/>
    <lineage>
        <taxon>Eukaryota</taxon>
        <taxon>Viridiplantae</taxon>
        <taxon>Streptophyta</taxon>
        <taxon>Embryophyta</taxon>
        <taxon>Tracheophyta</taxon>
        <taxon>Spermatophyta</taxon>
        <taxon>Magnoliopsida</taxon>
        <taxon>eudicotyledons</taxon>
        <taxon>Gunneridae</taxon>
        <taxon>Pentapetalae</taxon>
        <taxon>rosids</taxon>
        <taxon>fabids</taxon>
        <taxon>Fabales</taxon>
        <taxon>Fabaceae</taxon>
        <taxon>Cercidoideae</taxon>
        <taxon>Cercideae</taxon>
        <taxon>Bauhiniinae</taxon>
        <taxon>Bauhinia</taxon>
    </lineage>
</organism>
<comment type="caution">
    <text evidence="1">The sequence shown here is derived from an EMBL/GenBank/DDBJ whole genome shotgun (WGS) entry which is preliminary data.</text>
</comment>